<dbReference type="PANTHER" id="PTHR10412">
    <property type="entry name" value="MANNOSYL-OLIGOSACCHARIDE GLUCOSIDASE"/>
    <property type="match status" value="1"/>
</dbReference>
<dbReference type="InterPro" id="IPR004888">
    <property type="entry name" value="Glycoside_hydrolase_63"/>
</dbReference>
<dbReference type="GO" id="GO:0004573">
    <property type="term" value="F:Glc3Man9GlcNAc2 oligosaccharide glucosidase activity"/>
    <property type="evidence" value="ECO:0007669"/>
    <property type="project" value="InterPro"/>
</dbReference>
<name>A0A5J4YHY0_PORPP</name>
<reference evidence="6" key="1">
    <citation type="journal article" date="2019" name="Nat. Commun.">
        <title>Expansion of phycobilisome linker gene families in mesophilic red algae.</title>
        <authorList>
            <person name="Lee J."/>
            <person name="Kim D."/>
            <person name="Bhattacharya D."/>
            <person name="Yoon H.S."/>
        </authorList>
    </citation>
    <scope>NUCLEOTIDE SEQUENCE [LARGE SCALE GENOMIC DNA]</scope>
    <source>
        <strain evidence="6">CCMP 1328</strain>
    </source>
</reference>
<feature type="domain" description="Mannosylglycerate hydrolase MGH1-like glycoside hydrolase" evidence="4">
    <location>
        <begin position="170"/>
        <end position="573"/>
    </location>
</feature>
<dbReference type="SUPFAM" id="SSF48208">
    <property type="entry name" value="Six-hairpin glycosidases"/>
    <property type="match status" value="1"/>
</dbReference>
<comment type="similarity">
    <text evidence="1">Belongs to the glycosyl hydrolase 63 family.</text>
</comment>
<accession>A0A5J4YHY0</accession>
<protein>
    <recommendedName>
        <fullName evidence="4">Mannosylglycerate hydrolase MGH1-like glycoside hydrolase domain-containing protein</fullName>
    </recommendedName>
</protein>
<dbReference type="Pfam" id="PF22422">
    <property type="entry name" value="MGH1-like_GH"/>
    <property type="match status" value="1"/>
</dbReference>
<dbReference type="InterPro" id="IPR054491">
    <property type="entry name" value="MGH1-like_GH"/>
</dbReference>
<comment type="caution">
    <text evidence="5">The sequence shown here is derived from an EMBL/GenBank/DDBJ whole genome shotgun (WGS) entry which is preliminary data.</text>
</comment>
<dbReference type="PANTHER" id="PTHR10412:SF11">
    <property type="entry name" value="MANNOSYL-OLIGOSACCHARIDE GLUCOSIDASE"/>
    <property type="match status" value="1"/>
</dbReference>
<evidence type="ECO:0000313" key="6">
    <source>
        <dbReference type="Proteomes" id="UP000324585"/>
    </source>
</evidence>
<evidence type="ECO:0000256" key="3">
    <source>
        <dbReference type="ARBA" id="ARBA00023295"/>
    </source>
</evidence>
<keyword evidence="3" id="KW-0326">Glycosidase</keyword>
<evidence type="ECO:0000256" key="2">
    <source>
        <dbReference type="ARBA" id="ARBA00022801"/>
    </source>
</evidence>
<dbReference type="EMBL" id="VRMN01000016">
    <property type="protein sequence ID" value="KAA8491031.1"/>
    <property type="molecule type" value="Genomic_DNA"/>
</dbReference>
<evidence type="ECO:0000313" key="5">
    <source>
        <dbReference type="EMBL" id="KAA8491031.1"/>
    </source>
</evidence>
<gene>
    <name evidence="5" type="ORF">FVE85_4448</name>
</gene>
<dbReference type="OrthoDB" id="410058at2759"/>
<dbReference type="InterPro" id="IPR012341">
    <property type="entry name" value="6hp_glycosidase-like_sf"/>
</dbReference>
<dbReference type="GO" id="GO:0006487">
    <property type="term" value="P:protein N-linked glycosylation"/>
    <property type="evidence" value="ECO:0007669"/>
    <property type="project" value="TreeGrafter"/>
</dbReference>
<evidence type="ECO:0000259" key="4">
    <source>
        <dbReference type="Pfam" id="PF22422"/>
    </source>
</evidence>
<proteinExistence type="inferred from homology"/>
<keyword evidence="6" id="KW-1185">Reference proteome</keyword>
<organism evidence="5 6">
    <name type="scientific">Porphyridium purpureum</name>
    <name type="common">Red alga</name>
    <name type="synonym">Porphyridium cruentum</name>
    <dbReference type="NCBI Taxonomy" id="35688"/>
    <lineage>
        <taxon>Eukaryota</taxon>
        <taxon>Rhodophyta</taxon>
        <taxon>Bangiophyceae</taxon>
        <taxon>Porphyridiales</taxon>
        <taxon>Porphyridiaceae</taxon>
        <taxon>Porphyridium</taxon>
    </lineage>
</organism>
<dbReference type="Proteomes" id="UP000324585">
    <property type="component" value="Unassembled WGS sequence"/>
</dbReference>
<evidence type="ECO:0000256" key="1">
    <source>
        <dbReference type="ARBA" id="ARBA00010833"/>
    </source>
</evidence>
<dbReference type="Gene3D" id="1.50.10.10">
    <property type="match status" value="1"/>
</dbReference>
<dbReference type="InterPro" id="IPR008928">
    <property type="entry name" value="6-hairpin_glycosidase_sf"/>
</dbReference>
<dbReference type="AlphaFoldDB" id="A0A5J4YHY0"/>
<dbReference type="GO" id="GO:0005789">
    <property type="term" value="C:endoplasmic reticulum membrane"/>
    <property type="evidence" value="ECO:0007669"/>
    <property type="project" value="TreeGrafter"/>
</dbReference>
<keyword evidence="2" id="KW-0378">Hydrolase</keyword>
<dbReference type="OMA" id="NSPRWDS"/>
<sequence length="584" mass="66978">MLDAAARVGGSWVGALSRRRVISCIERVEVCLRGGCCAGKRLRQSGTRHTGCESVLARCPLIVPAMNGNAFGEETSDTMLLMELTKLNTTRSDYLGLPDDVKSRTVEGFHGVSDAATTDEEEDRHIVDNSFSVAVGQYMSKQYRKTIVSARDVLRKNDRGGYTVPTDGLYPFQWNWDASFTALGWSTWKPERAWAELHMLFKGQWDDGMIPSIVFHQYDDRYFPGPDTWQSPKVDPPTTGITQPPVVASCARYILQVSQHGDEDVHLRGLRNAYTLFHPILRYHRWFYKARDHKKMGRVSIHHPWESGMDNSPSWDEALEHVSTDNLPNYQRKDLMHVDADERPTQTQYDRFMSLVFSFRDVNYDYAQCAQVSQFQVADTCVNALLLKANKDLAWICAKLISHHKRLSLSLEELEALKSAQRELRELIDLSSRGMDSLWNDELGMYSCYDERMDKLINVPTSSAFLALYARHPDRVRARQLADKLAHWLDQVKYGVPSYDPESPMFDSVRYWRGPVWLVVNWMIAEGLEAYEFFELAERVRRDSRALIKEAGSYEYFDPMTGEGCGGNCFSWTSAIQLFWFPDL</sequence>
<dbReference type="GO" id="GO:0009311">
    <property type="term" value="P:oligosaccharide metabolic process"/>
    <property type="evidence" value="ECO:0007669"/>
    <property type="project" value="InterPro"/>
</dbReference>